<evidence type="ECO:0000256" key="6">
    <source>
        <dbReference type="ARBA" id="ARBA00022984"/>
    </source>
</evidence>
<reference evidence="18" key="2">
    <citation type="journal article" date="2021" name="PeerJ">
        <title>Extensive microbial diversity within the chicken gut microbiome revealed by metagenomics and culture.</title>
        <authorList>
            <person name="Gilroy R."/>
            <person name="Ravi A."/>
            <person name="Getino M."/>
            <person name="Pursley I."/>
            <person name="Horton D.L."/>
            <person name="Alikhan N.F."/>
            <person name="Baker D."/>
            <person name="Gharbi K."/>
            <person name="Hall N."/>
            <person name="Watson M."/>
            <person name="Adriaenssens E.M."/>
            <person name="Foster-Nyarko E."/>
            <person name="Jarju S."/>
            <person name="Secka A."/>
            <person name="Antonio M."/>
            <person name="Oren A."/>
            <person name="Chaudhuri R.R."/>
            <person name="La Ragione R."/>
            <person name="Hildebrand F."/>
            <person name="Pallen M.J."/>
        </authorList>
    </citation>
    <scope>NUCLEOTIDE SEQUENCE</scope>
    <source>
        <strain evidence="18">CHK176-6737</strain>
    </source>
</reference>
<dbReference type="GO" id="GO:0008360">
    <property type="term" value="P:regulation of cell shape"/>
    <property type="evidence" value="ECO:0007669"/>
    <property type="project" value="UniProtKB-KW"/>
</dbReference>
<gene>
    <name evidence="18" type="ORF">IAD23_05220</name>
</gene>
<evidence type="ECO:0000256" key="15">
    <source>
        <dbReference type="ARBA" id="ARBA00049902"/>
    </source>
</evidence>
<comment type="subcellular location">
    <subcellularLocation>
        <location evidence="1">Membrane</location>
        <topology evidence="1">Multi-pass membrane protein</topology>
    </subcellularLocation>
</comment>
<keyword evidence="18" id="KW-0131">Cell cycle</keyword>
<keyword evidence="18" id="KW-0132">Cell division</keyword>
<dbReference type="EC" id="2.4.99.28" evidence="14"/>
<evidence type="ECO:0000256" key="4">
    <source>
        <dbReference type="ARBA" id="ARBA00022692"/>
    </source>
</evidence>
<feature type="transmembrane region" description="Helical" evidence="17">
    <location>
        <begin position="289"/>
        <end position="314"/>
    </location>
</feature>
<reference evidence="18" key="1">
    <citation type="submission" date="2020-10" db="EMBL/GenBank/DDBJ databases">
        <authorList>
            <person name="Gilroy R."/>
        </authorList>
    </citation>
    <scope>NUCLEOTIDE SEQUENCE</scope>
    <source>
        <strain evidence="18">CHK176-6737</strain>
    </source>
</reference>
<keyword evidence="3" id="KW-0808">Transferase</keyword>
<comment type="caution">
    <text evidence="18">The sequence shown here is derived from an EMBL/GenBank/DDBJ whole genome shotgun (WGS) entry which is preliminary data.</text>
</comment>
<evidence type="ECO:0000313" key="19">
    <source>
        <dbReference type="Proteomes" id="UP000824125"/>
    </source>
</evidence>
<protein>
    <recommendedName>
        <fullName evidence="12">Probable peptidoglycan glycosyltransferase FtsW</fullName>
        <ecNumber evidence="14">2.4.99.28</ecNumber>
    </recommendedName>
    <alternativeName>
        <fullName evidence="13">Cell division protein FtsW</fullName>
    </alternativeName>
    <alternativeName>
        <fullName evidence="10">Cell wall polymerase</fullName>
    </alternativeName>
    <alternativeName>
        <fullName evidence="9">Peptidoglycan polymerase</fullName>
    </alternativeName>
</protein>
<feature type="transmembrane region" description="Helical" evidence="17">
    <location>
        <begin position="123"/>
        <end position="143"/>
    </location>
</feature>
<comment type="similarity">
    <text evidence="11">Belongs to the SEDS family. FtsW subfamily.</text>
</comment>
<dbReference type="GO" id="GO:0009252">
    <property type="term" value="P:peptidoglycan biosynthetic process"/>
    <property type="evidence" value="ECO:0007669"/>
    <property type="project" value="UniProtKB-KW"/>
</dbReference>
<proteinExistence type="inferred from homology"/>
<feature type="transmembrane region" description="Helical" evidence="17">
    <location>
        <begin position="326"/>
        <end position="347"/>
    </location>
</feature>
<evidence type="ECO:0000256" key="7">
    <source>
        <dbReference type="ARBA" id="ARBA00022989"/>
    </source>
</evidence>
<dbReference type="InterPro" id="IPR001182">
    <property type="entry name" value="FtsW/RodA"/>
</dbReference>
<name>A0A9D1MVH2_9FIRM</name>
<dbReference type="PANTHER" id="PTHR30474:SF2">
    <property type="entry name" value="PEPTIDOGLYCAN GLYCOSYLTRANSFERASE FTSW-RELATED"/>
    <property type="match status" value="1"/>
</dbReference>
<dbReference type="GO" id="GO:0032153">
    <property type="term" value="C:cell division site"/>
    <property type="evidence" value="ECO:0007669"/>
    <property type="project" value="TreeGrafter"/>
</dbReference>
<comment type="function">
    <text evidence="16">Peptidoglycan polymerase that is essential for cell division.</text>
</comment>
<evidence type="ECO:0000256" key="2">
    <source>
        <dbReference type="ARBA" id="ARBA00022676"/>
    </source>
</evidence>
<sequence>MTLLAIGLVMLLSASYPDAYYNEGQDSFYFFRNQCIFAAVGVAAMLIFSRLNYKWLQVFAVPIALVSLLLLVIVLFYHTDFQDFKRWIPIGPFTLQPSDIAKFALVVIMSAYISKYCLKMKKVVYGIVIPLAMIAVFCVLIALENHMSCTILMFCIGAALMWVGGTPAWLFIVGIGAVAAAVVVCVTNPQILPDYVQPRILAWVDKTYEPTDGRWQINNSLYAIGSGGFFGEGLGNSKQKYLYVSEPQNDFIFSIVCEELGFIGAAVIIVLFALLIWRGMIIAVNCEDRFGALLVIGIVAQVGIQVVFNILVVTDTIPNTGIALPFFSYGGTAMMMLLGEMGVVLSVSRRTKVKKLN</sequence>
<dbReference type="GO" id="GO:0051301">
    <property type="term" value="P:cell division"/>
    <property type="evidence" value="ECO:0007669"/>
    <property type="project" value="UniProtKB-KW"/>
</dbReference>
<dbReference type="GO" id="GO:0005886">
    <property type="term" value="C:plasma membrane"/>
    <property type="evidence" value="ECO:0007669"/>
    <property type="project" value="TreeGrafter"/>
</dbReference>
<dbReference type="GO" id="GO:0015648">
    <property type="term" value="F:lipid-linked peptidoglycan transporter activity"/>
    <property type="evidence" value="ECO:0007669"/>
    <property type="project" value="TreeGrafter"/>
</dbReference>
<accession>A0A9D1MVH2</accession>
<evidence type="ECO:0000256" key="16">
    <source>
        <dbReference type="ARBA" id="ARBA00049966"/>
    </source>
</evidence>
<dbReference type="Proteomes" id="UP000824125">
    <property type="component" value="Unassembled WGS sequence"/>
</dbReference>
<evidence type="ECO:0000256" key="1">
    <source>
        <dbReference type="ARBA" id="ARBA00004141"/>
    </source>
</evidence>
<organism evidence="18 19">
    <name type="scientific">Candidatus Scybalenecus merdavium</name>
    <dbReference type="NCBI Taxonomy" id="2840939"/>
    <lineage>
        <taxon>Bacteria</taxon>
        <taxon>Bacillati</taxon>
        <taxon>Bacillota</taxon>
        <taxon>Clostridia</taxon>
        <taxon>Eubacteriales</taxon>
        <taxon>Oscillospiraceae</taxon>
        <taxon>Oscillospiraceae incertae sedis</taxon>
        <taxon>Candidatus Scybalenecus</taxon>
    </lineage>
</organism>
<evidence type="ECO:0000256" key="11">
    <source>
        <dbReference type="ARBA" id="ARBA00038053"/>
    </source>
</evidence>
<dbReference type="AlphaFoldDB" id="A0A9D1MVH2"/>
<dbReference type="PANTHER" id="PTHR30474">
    <property type="entry name" value="CELL CYCLE PROTEIN"/>
    <property type="match status" value="1"/>
</dbReference>
<feature type="transmembrane region" description="Helical" evidence="17">
    <location>
        <begin position="27"/>
        <end position="48"/>
    </location>
</feature>
<feature type="transmembrane region" description="Helical" evidence="17">
    <location>
        <begin position="55"/>
        <end position="77"/>
    </location>
</feature>
<feature type="transmembrane region" description="Helical" evidence="17">
    <location>
        <begin position="251"/>
        <end position="277"/>
    </location>
</feature>
<keyword evidence="7 17" id="KW-1133">Transmembrane helix</keyword>
<keyword evidence="4 17" id="KW-0812">Transmembrane</keyword>
<feature type="transmembrane region" description="Helical" evidence="17">
    <location>
        <begin position="149"/>
        <end position="165"/>
    </location>
</feature>
<comment type="catalytic activity">
    <reaction evidence="15">
        <text>[GlcNAc-(1-&gt;4)-Mur2Ac(oyl-L-Ala-gamma-D-Glu-L-Lys-D-Ala-D-Ala)](n)-di-trans,octa-cis-undecaprenyl diphosphate + beta-D-GlcNAc-(1-&gt;4)-Mur2Ac(oyl-L-Ala-gamma-D-Glu-L-Lys-D-Ala-D-Ala)-di-trans,octa-cis-undecaprenyl diphosphate = [GlcNAc-(1-&gt;4)-Mur2Ac(oyl-L-Ala-gamma-D-Glu-L-Lys-D-Ala-D-Ala)](n+1)-di-trans,octa-cis-undecaprenyl diphosphate + di-trans,octa-cis-undecaprenyl diphosphate + H(+)</text>
        <dbReference type="Rhea" id="RHEA:23708"/>
        <dbReference type="Rhea" id="RHEA-COMP:9602"/>
        <dbReference type="Rhea" id="RHEA-COMP:9603"/>
        <dbReference type="ChEBI" id="CHEBI:15378"/>
        <dbReference type="ChEBI" id="CHEBI:58405"/>
        <dbReference type="ChEBI" id="CHEBI:60033"/>
        <dbReference type="ChEBI" id="CHEBI:78435"/>
        <dbReference type="EC" id="2.4.99.28"/>
    </reaction>
</comment>
<evidence type="ECO:0000256" key="8">
    <source>
        <dbReference type="ARBA" id="ARBA00023136"/>
    </source>
</evidence>
<keyword evidence="6" id="KW-0573">Peptidoglycan synthesis</keyword>
<feature type="transmembrane region" description="Helical" evidence="17">
    <location>
        <begin position="170"/>
        <end position="191"/>
    </location>
</feature>
<keyword evidence="8 17" id="KW-0472">Membrane</keyword>
<dbReference type="GO" id="GO:0008955">
    <property type="term" value="F:peptidoglycan glycosyltransferase activity"/>
    <property type="evidence" value="ECO:0007669"/>
    <property type="project" value="UniProtKB-EC"/>
</dbReference>
<keyword evidence="5" id="KW-0133">Cell shape</keyword>
<evidence type="ECO:0000256" key="5">
    <source>
        <dbReference type="ARBA" id="ARBA00022960"/>
    </source>
</evidence>
<evidence type="ECO:0000256" key="10">
    <source>
        <dbReference type="ARBA" id="ARBA00033270"/>
    </source>
</evidence>
<evidence type="ECO:0000256" key="9">
    <source>
        <dbReference type="ARBA" id="ARBA00032370"/>
    </source>
</evidence>
<evidence type="ECO:0000256" key="14">
    <source>
        <dbReference type="ARBA" id="ARBA00044770"/>
    </source>
</evidence>
<evidence type="ECO:0000256" key="13">
    <source>
        <dbReference type="ARBA" id="ARBA00041418"/>
    </source>
</evidence>
<dbReference type="Pfam" id="PF01098">
    <property type="entry name" value="FTSW_RODA_SPOVE"/>
    <property type="match status" value="1"/>
</dbReference>
<evidence type="ECO:0000256" key="17">
    <source>
        <dbReference type="SAM" id="Phobius"/>
    </source>
</evidence>
<dbReference type="EMBL" id="DVNM01000028">
    <property type="protein sequence ID" value="HIU69342.1"/>
    <property type="molecule type" value="Genomic_DNA"/>
</dbReference>
<evidence type="ECO:0000256" key="3">
    <source>
        <dbReference type="ARBA" id="ARBA00022679"/>
    </source>
</evidence>
<keyword evidence="2" id="KW-0328">Glycosyltransferase</keyword>
<evidence type="ECO:0000256" key="12">
    <source>
        <dbReference type="ARBA" id="ARBA00041185"/>
    </source>
</evidence>
<evidence type="ECO:0000313" key="18">
    <source>
        <dbReference type="EMBL" id="HIU69342.1"/>
    </source>
</evidence>